<proteinExistence type="predicted"/>
<protein>
    <recommendedName>
        <fullName evidence="3">Transposase</fullName>
    </recommendedName>
</protein>
<gene>
    <name evidence="1" type="ORF">IQ260_13085</name>
</gene>
<organism evidence="1 2">
    <name type="scientific">Leptolyngbya cf. ectocarpi LEGE 11479</name>
    <dbReference type="NCBI Taxonomy" id="1828722"/>
    <lineage>
        <taxon>Bacteria</taxon>
        <taxon>Bacillati</taxon>
        <taxon>Cyanobacteriota</taxon>
        <taxon>Cyanophyceae</taxon>
        <taxon>Leptolyngbyales</taxon>
        <taxon>Leptolyngbyaceae</taxon>
        <taxon>Leptolyngbya group</taxon>
        <taxon>Leptolyngbya</taxon>
    </lineage>
</organism>
<keyword evidence="2" id="KW-1185">Reference proteome</keyword>
<sequence length="156" mass="17690">MLTDQIKATFKDAAGKLTGQKKREFTAQVALDYFDGSARKTEATMGWDRRSVQRGLNSLRTGIPYQDNYQARGRKKIEEILPSLAEDIRAIVEGDAQVDPTFGSEFRYLKVSAQAVRDALITKKGYRDDVLPSRQAIGRLLNRLGYRLRKPSKRSH</sequence>
<comment type="caution">
    <text evidence="1">The sequence shown here is derived from an EMBL/GenBank/DDBJ whole genome shotgun (WGS) entry which is preliminary data.</text>
</comment>
<dbReference type="Pfam" id="PF07592">
    <property type="entry name" value="DDE_Tnp_ISAZ013"/>
    <property type="match status" value="1"/>
</dbReference>
<dbReference type="Proteomes" id="UP000615026">
    <property type="component" value="Unassembled WGS sequence"/>
</dbReference>
<evidence type="ECO:0008006" key="3">
    <source>
        <dbReference type="Google" id="ProtNLM"/>
    </source>
</evidence>
<reference evidence="1" key="1">
    <citation type="submission" date="2020-10" db="EMBL/GenBank/DDBJ databases">
        <authorList>
            <person name="Castelo-Branco R."/>
            <person name="Eusebio N."/>
            <person name="Adriana R."/>
            <person name="Vieira A."/>
            <person name="Brugerolle De Fraissinette N."/>
            <person name="Rezende De Castro R."/>
            <person name="Schneider M.P."/>
            <person name="Vasconcelos V."/>
            <person name="Leao P.N."/>
        </authorList>
    </citation>
    <scope>NUCLEOTIDE SEQUENCE</scope>
    <source>
        <strain evidence="1">LEGE 11479</strain>
    </source>
</reference>
<evidence type="ECO:0000313" key="2">
    <source>
        <dbReference type="Proteomes" id="UP000615026"/>
    </source>
</evidence>
<accession>A0A928ZUA8</accession>
<dbReference type="RefSeq" id="WP_193993553.1">
    <property type="nucleotide sequence ID" value="NZ_JADEXP010000106.1"/>
</dbReference>
<dbReference type="AlphaFoldDB" id="A0A928ZUA8"/>
<dbReference type="InterPro" id="IPR011518">
    <property type="entry name" value="Transposase_36"/>
</dbReference>
<evidence type="ECO:0000313" key="1">
    <source>
        <dbReference type="EMBL" id="MBE9067592.1"/>
    </source>
</evidence>
<dbReference type="EMBL" id="JADEXP010000106">
    <property type="protein sequence ID" value="MBE9067592.1"/>
    <property type="molecule type" value="Genomic_DNA"/>
</dbReference>
<name>A0A928ZUA8_LEPEC</name>